<comment type="caution">
    <text evidence="3">The sequence shown here is derived from an EMBL/GenBank/DDBJ whole genome shotgun (WGS) entry which is preliminary data.</text>
</comment>
<name>A0A545UCP6_9GAMM</name>
<dbReference type="GO" id="GO:0004493">
    <property type="term" value="F:methylmalonyl-CoA epimerase activity"/>
    <property type="evidence" value="ECO:0007669"/>
    <property type="project" value="TreeGrafter"/>
</dbReference>
<dbReference type="InterPro" id="IPR029068">
    <property type="entry name" value="Glyas_Bleomycin-R_OHBP_Dase"/>
</dbReference>
<dbReference type="PANTHER" id="PTHR43048:SF6">
    <property type="entry name" value="BLR8189 PROTEIN"/>
    <property type="match status" value="1"/>
</dbReference>
<dbReference type="PROSITE" id="PS51819">
    <property type="entry name" value="VOC"/>
    <property type="match status" value="1"/>
</dbReference>
<dbReference type="InterPro" id="IPR004360">
    <property type="entry name" value="Glyas_Fos-R_dOase_dom"/>
</dbReference>
<dbReference type="PANTHER" id="PTHR43048">
    <property type="entry name" value="METHYLMALONYL-COA EPIMERASE"/>
    <property type="match status" value="1"/>
</dbReference>
<evidence type="ECO:0000313" key="3">
    <source>
        <dbReference type="EMBL" id="TQV87244.1"/>
    </source>
</evidence>
<dbReference type="RefSeq" id="WP_142893835.1">
    <property type="nucleotide sequence ID" value="NZ_ML660164.1"/>
</dbReference>
<dbReference type="GO" id="GO:0046491">
    <property type="term" value="P:L-methylmalonyl-CoA metabolic process"/>
    <property type="evidence" value="ECO:0007669"/>
    <property type="project" value="TreeGrafter"/>
</dbReference>
<feature type="domain" description="VOC" evidence="2">
    <location>
        <begin position="36"/>
        <end position="161"/>
    </location>
</feature>
<dbReference type="InterPro" id="IPR037523">
    <property type="entry name" value="VOC_core"/>
</dbReference>
<gene>
    <name evidence="3" type="ORF">FLL46_12375</name>
</gene>
<dbReference type="AlphaFoldDB" id="A0A545UCP6"/>
<reference evidence="3 4" key="1">
    <citation type="submission" date="2019-07" db="EMBL/GenBank/DDBJ databases">
        <title>Draft genome for Aliikangiella sp. M105.</title>
        <authorList>
            <person name="Wang G."/>
        </authorList>
    </citation>
    <scope>NUCLEOTIDE SEQUENCE [LARGE SCALE GENOMIC DNA]</scope>
    <source>
        <strain evidence="3 4">M105</strain>
    </source>
</reference>
<dbReference type="EMBL" id="VIKS01000008">
    <property type="protein sequence ID" value="TQV87244.1"/>
    <property type="molecule type" value="Genomic_DNA"/>
</dbReference>
<evidence type="ECO:0000259" key="2">
    <source>
        <dbReference type="PROSITE" id="PS51819"/>
    </source>
</evidence>
<dbReference type="InterPro" id="IPR051785">
    <property type="entry name" value="MMCE/EMCE_epimerase"/>
</dbReference>
<protein>
    <submittedName>
        <fullName evidence="3">VOC family protein</fullName>
    </submittedName>
</protein>
<keyword evidence="4" id="KW-1185">Reference proteome</keyword>
<dbReference type="SUPFAM" id="SSF54593">
    <property type="entry name" value="Glyoxalase/Bleomycin resistance protein/Dihydroxybiphenyl dioxygenase"/>
    <property type="match status" value="1"/>
</dbReference>
<dbReference type="Gene3D" id="3.10.180.10">
    <property type="entry name" value="2,3-Dihydroxybiphenyl 1,2-Dioxygenase, domain 1"/>
    <property type="match status" value="1"/>
</dbReference>
<dbReference type="Pfam" id="PF00903">
    <property type="entry name" value="Glyoxalase"/>
    <property type="match status" value="1"/>
</dbReference>
<accession>A0A545UCP6</accession>
<dbReference type="GO" id="GO:0046872">
    <property type="term" value="F:metal ion binding"/>
    <property type="evidence" value="ECO:0007669"/>
    <property type="project" value="UniProtKB-KW"/>
</dbReference>
<keyword evidence="1" id="KW-0479">Metal-binding</keyword>
<evidence type="ECO:0000313" key="4">
    <source>
        <dbReference type="Proteomes" id="UP000315439"/>
    </source>
</evidence>
<organism evidence="3 4">
    <name type="scientific">Aliikangiella coralliicola</name>
    <dbReference type="NCBI Taxonomy" id="2592383"/>
    <lineage>
        <taxon>Bacteria</taxon>
        <taxon>Pseudomonadati</taxon>
        <taxon>Pseudomonadota</taxon>
        <taxon>Gammaproteobacteria</taxon>
        <taxon>Oceanospirillales</taxon>
        <taxon>Pleioneaceae</taxon>
        <taxon>Aliikangiella</taxon>
    </lineage>
</organism>
<dbReference type="Proteomes" id="UP000315439">
    <property type="component" value="Unassembled WGS sequence"/>
</dbReference>
<evidence type="ECO:0000256" key="1">
    <source>
        <dbReference type="ARBA" id="ARBA00022723"/>
    </source>
</evidence>
<sequence length="172" mass="19461">MNKPISSIFSLLILSFLYFPNLHADPKKLEKPLTSGFNHVGLSVTHLDKSTSFFVDTLGWRLTGGDKDYPANFVTDGKIFLTLWQIKSPATAIKFNRKNNVGLHHLAISVPDFKTLDRIYERVKKVDGVVIEFAPELAYGGPTKHMMLREPSGNRLEFAHNPPRKKNKVKNN</sequence>
<dbReference type="OrthoDB" id="2613830at2"/>
<proteinExistence type="predicted"/>